<evidence type="ECO:0000256" key="1">
    <source>
        <dbReference type="SAM" id="Phobius"/>
    </source>
</evidence>
<feature type="transmembrane region" description="Helical" evidence="1">
    <location>
        <begin position="257"/>
        <end position="278"/>
    </location>
</feature>
<keyword evidence="1" id="KW-0472">Membrane</keyword>
<feature type="transmembrane region" description="Helical" evidence="1">
    <location>
        <begin position="218"/>
        <end position="236"/>
    </location>
</feature>
<feature type="transmembrane region" description="Helical" evidence="1">
    <location>
        <begin position="140"/>
        <end position="159"/>
    </location>
</feature>
<feature type="transmembrane region" description="Helical" evidence="1">
    <location>
        <begin position="61"/>
        <end position="79"/>
    </location>
</feature>
<name>A0A840D7S2_9BACE</name>
<evidence type="ECO:0008006" key="4">
    <source>
        <dbReference type="Google" id="ProtNLM"/>
    </source>
</evidence>
<gene>
    <name evidence="2" type="ORF">GGR06_003328</name>
</gene>
<protein>
    <recommendedName>
        <fullName evidence="4">O-antigen ligase domain-containing protein</fullName>
    </recommendedName>
</protein>
<accession>A0A840D7S2</accession>
<comment type="caution">
    <text evidence="2">The sequence shown here is derived from an EMBL/GenBank/DDBJ whole genome shotgun (WGS) entry which is preliminary data.</text>
</comment>
<keyword evidence="3" id="KW-1185">Reference proteome</keyword>
<organism evidence="2 3">
    <name type="scientific">Bacteroides reticulotermitis</name>
    <dbReference type="NCBI Taxonomy" id="1133319"/>
    <lineage>
        <taxon>Bacteria</taxon>
        <taxon>Pseudomonadati</taxon>
        <taxon>Bacteroidota</taxon>
        <taxon>Bacteroidia</taxon>
        <taxon>Bacteroidales</taxon>
        <taxon>Bacteroidaceae</taxon>
        <taxon>Bacteroides</taxon>
    </lineage>
</organism>
<evidence type="ECO:0000313" key="2">
    <source>
        <dbReference type="EMBL" id="MBB4045514.1"/>
    </source>
</evidence>
<sequence>MLGFKKKDKIAGYLLLLFSITEVMVNYINIDDAYINLIRVSAGLLCGTYALYKSSSHIRSVVIKLALFFSMLLIASLISNSNAHFVNILWVWSYIGIALLIYNHSISVDIAKLILIAYTIVFLVGSVFNKVEASELFTTGSANGVSVLFIYAISLYYIIKYQNFKNSNMPYLPILLLAFFSIWAANRSGLLTAVILAFGAFLNNIVFNKSGYNKGKSIIALLLVCVLIFFITDNYLGSYSENMLNKYDRYGNESVRILIWYEYFNACLNNIEYFLFGAPASDTKIIHYHFYNGNTHNAFFMLHAKFGIIGLIFFVYNIFKFILRQIGKGKIYLIVVAAGIITRGMFDWTSFPGLHDIFFWLIIMYNYLGDDAKYKIA</sequence>
<dbReference type="AlphaFoldDB" id="A0A840D7S2"/>
<feature type="transmembrane region" description="Helical" evidence="1">
    <location>
        <begin position="171"/>
        <end position="198"/>
    </location>
</feature>
<dbReference type="RefSeq" id="WP_044165037.1">
    <property type="nucleotide sequence ID" value="NZ_JACIER010000015.1"/>
</dbReference>
<feature type="transmembrane region" description="Helical" evidence="1">
    <location>
        <begin position="352"/>
        <end position="368"/>
    </location>
</feature>
<feature type="transmembrane region" description="Helical" evidence="1">
    <location>
        <begin position="110"/>
        <end position="128"/>
    </location>
</feature>
<feature type="transmembrane region" description="Helical" evidence="1">
    <location>
        <begin position="298"/>
        <end position="319"/>
    </location>
</feature>
<feature type="transmembrane region" description="Helical" evidence="1">
    <location>
        <begin position="331"/>
        <end position="346"/>
    </location>
</feature>
<dbReference type="Proteomes" id="UP000560658">
    <property type="component" value="Unassembled WGS sequence"/>
</dbReference>
<feature type="transmembrane region" description="Helical" evidence="1">
    <location>
        <begin position="85"/>
        <end position="103"/>
    </location>
</feature>
<feature type="transmembrane region" description="Helical" evidence="1">
    <location>
        <begin position="12"/>
        <end position="28"/>
    </location>
</feature>
<feature type="transmembrane region" description="Helical" evidence="1">
    <location>
        <begin position="34"/>
        <end position="52"/>
    </location>
</feature>
<proteinExistence type="predicted"/>
<dbReference type="EMBL" id="JACIER010000015">
    <property type="protein sequence ID" value="MBB4045514.1"/>
    <property type="molecule type" value="Genomic_DNA"/>
</dbReference>
<keyword evidence="1" id="KW-0812">Transmembrane</keyword>
<keyword evidence="1" id="KW-1133">Transmembrane helix</keyword>
<reference evidence="2" key="1">
    <citation type="submission" date="2020-08" db="EMBL/GenBank/DDBJ databases">
        <title>Genomic Encyclopedia of Type Strains, Phase IV (KMG-IV): sequencing the most valuable type-strain genomes for metagenomic binning, comparative biology and taxonomic classification.</title>
        <authorList>
            <person name="Goeker M."/>
        </authorList>
    </citation>
    <scope>NUCLEOTIDE SEQUENCE [LARGE SCALE GENOMIC DNA]</scope>
    <source>
        <strain evidence="2">DSM 105720</strain>
    </source>
</reference>
<evidence type="ECO:0000313" key="3">
    <source>
        <dbReference type="Proteomes" id="UP000560658"/>
    </source>
</evidence>